<organism evidence="7 8">
    <name type="scientific">Sulfobacillus thermotolerans</name>
    <dbReference type="NCBI Taxonomy" id="338644"/>
    <lineage>
        <taxon>Bacteria</taxon>
        <taxon>Bacillati</taxon>
        <taxon>Bacillota</taxon>
        <taxon>Clostridia</taxon>
        <taxon>Eubacteriales</taxon>
        <taxon>Clostridiales Family XVII. Incertae Sedis</taxon>
        <taxon>Sulfobacillus</taxon>
    </lineage>
</organism>
<evidence type="ECO:0000256" key="4">
    <source>
        <dbReference type="ARBA" id="ARBA00023136"/>
    </source>
</evidence>
<evidence type="ECO:0000313" key="8">
    <source>
        <dbReference type="Proteomes" id="UP000325292"/>
    </source>
</evidence>
<feature type="transmembrane region" description="Helical" evidence="5">
    <location>
        <begin position="28"/>
        <end position="48"/>
    </location>
</feature>
<dbReference type="Proteomes" id="UP000325292">
    <property type="component" value="Chromosome"/>
</dbReference>
<keyword evidence="3 5" id="KW-1133">Transmembrane helix</keyword>
<proteinExistence type="predicted"/>
<evidence type="ECO:0000313" key="7">
    <source>
        <dbReference type="EMBL" id="AUW92885.1"/>
    </source>
</evidence>
<sequence>MRDKVNAGLLALFLGAFGLQKFYLRKPAQGVLYVLFSWTFIPMIASFIEAIRIFSMTDDQFDDRYNTVFHDQLENLRALRNNGRITQDQFDAQRHALTQLQ</sequence>
<name>A0ABM6RNK0_9FIRM</name>
<keyword evidence="4 5" id="KW-0472">Membrane</keyword>
<evidence type="ECO:0000256" key="3">
    <source>
        <dbReference type="ARBA" id="ARBA00022989"/>
    </source>
</evidence>
<evidence type="ECO:0000256" key="5">
    <source>
        <dbReference type="SAM" id="Phobius"/>
    </source>
</evidence>
<evidence type="ECO:0000259" key="6">
    <source>
        <dbReference type="Pfam" id="PF05154"/>
    </source>
</evidence>
<keyword evidence="2 5" id="KW-0812">Transmembrane</keyword>
<dbReference type="Pfam" id="PF05154">
    <property type="entry name" value="TM2"/>
    <property type="match status" value="1"/>
</dbReference>
<protein>
    <recommendedName>
        <fullName evidence="6">TM2 domain-containing protein</fullName>
    </recommendedName>
</protein>
<gene>
    <name evidence="7" type="ORF">BXT84_02060</name>
</gene>
<dbReference type="InterPro" id="IPR007829">
    <property type="entry name" value="TM2"/>
</dbReference>
<feature type="domain" description="TM2" evidence="6">
    <location>
        <begin position="2"/>
        <end position="51"/>
    </location>
</feature>
<reference evidence="7 8" key="1">
    <citation type="journal article" date="2019" name="Sci. Rep.">
        <title>Sulfobacillus thermotolerans: new insights into resistance and metabolic capacities of acidophilic chemolithotrophs.</title>
        <authorList>
            <person name="Panyushkina A.E."/>
            <person name="Babenko V.V."/>
            <person name="Nikitina A.S."/>
            <person name="Selezneva O.V."/>
            <person name="Tsaplina I.A."/>
            <person name="Letarova M.A."/>
            <person name="Kostryukova E.S."/>
            <person name="Letarov A.V."/>
        </authorList>
    </citation>
    <scope>NUCLEOTIDE SEQUENCE [LARGE SCALE GENOMIC DNA]</scope>
    <source>
        <strain evidence="7 8">Kr1</strain>
    </source>
</reference>
<dbReference type="EMBL" id="CP019454">
    <property type="protein sequence ID" value="AUW92885.1"/>
    <property type="molecule type" value="Genomic_DNA"/>
</dbReference>
<accession>A0ABM6RNK0</accession>
<keyword evidence="8" id="KW-1185">Reference proteome</keyword>
<evidence type="ECO:0000256" key="1">
    <source>
        <dbReference type="ARBA" id="ARBA00004141"/>
    </source>
</evidence>
<comment type="subcellular location">
    <subcellularLocation>
        <location evidence="1">Membrane</location>
        <topology evidence="1">Multi-pass membrane protein</topology>
    </subcellularLocation>
</comment>
<evidence type="ECO:0000256" key="2">
    <source>
        <dbReference type="ARBA" id="ARBA00022692"/>
    </source>
</evidence>